<feature type="transmembrane region" description="Helical" evidence="14">
    <location>
        <begin position="475"/>
        <end position="493"/>
    </location>
</feature>
<dbReference type="PROSITE" id="PS51384">
    <property type="entry name" value="FAD_FR"/>
    <property type="match status" value="1"/>
</dbReference>
<dbReference type="InterPro" id="IPR013121">
    <property type="entry name" value="Fe_red_NAD-bd_6"/>
</dbReference>
<dbReference type="GO" id="GO:0006826">
    <property type="term" value="P:iron ion transport"/>
    <property type="evidence" value="ECO:0007669"/>
    <property type="project" value="TreeGrafter"/>
</dbReference>
<comment type="subcellular location">
    <subcellularLocation>
        <location evidence="1">Membrane</location>
        <topology evidence="1">Multi-pass membrane protein</topology>
    </subcellularLocation>
</comment>
<evidence type="ECO:0000256" key="10">
    <source>
        <dbReference type="ARBA" id="ARBA00023065"/>
    </source>
</evidence>
<proteinExistence type="inferred from homology"/>
<dbReference type="GeneID" id="2900411"/>
<dbReference type="InterPro" id="IPR039261">
    <property type="entry name" value="FNR_nucleotide-bd"/>
</dbReference>
<dbReference type="GO" id="GO:0015677">
    <property type="term" value="P:copper ion import"/>
    <property type="evidence" value="ECO:0007669"/>
    <property type="project" value="TreeGrafter"/>
</dbReference>
<keyword evidence="6" id="KW-0274">FAD</keyword>
<dbReference type="PANTHER" id="PTHR32361:SF9">
    <property type="entry name" value="FERRIC REDUCTASE TRANSMEMBRANE COMPONENT 3-RELATED"/>
    <property type="match status" value="1"/>
</dbReference>
<dbReference type="RefSeq" id="XP_457961.2">
    <property type="nucleotide sequence ID" value="XM_457961.2"/>
</dbReference>
<feature type="signal peptide" evidence="15">
    <location>
        <begin position="1"/>
        <end position="20"/>
    </location>
</feature>
<gene>
    <name evidence="17" type="ordered locus">DEHA2C06292g</name>
</gene>
<keyword evidence="4" id="KW-0285">Flavoprotein</keyword>
<evidence type="ECO:0000256" key="8">
    <source>
        <dbReference type="ARBA" id="ARBA00022989"/>
    </source>
</evidence>
<evidence type="ECO:0000256" key="15">
    <source>
        <dbReference type="SAM" id="SignalP"/>
    </source>
</evidence>
<dbReference type="OMA" id="DEVCCRD"/>
<evidence type="ECO:0000313" key="17">
    <source>
        <dbReference type="EMBL" id="CAG86017.2"/>
    </source>
</evidence>
<dbReference type="Pfam" id="PF08022">
    <property type="entry name" value="FAD_binding_8"/>
    <property type="match status" value="1"/>
</dbReference>
<evidence type="ECO:0000256" key="7">
    <source>
        <dbReference type="ARBA" id="ARBA00022982"/>
    </source>
</evidence>
<dbReference type="OrthoDB" id="4494341at2759"/>
<evidence type="ECO:0000256" key="13">
    <source>
        <dbReference type="SAM" id="MobiDB-lite"/>
    </source>
</evidence>
<evidence type="ECO:0000256" key="6">
    <source>
        <dbReference type="ARBA" id="ARBA00022827"/>
    </source>
</evidence>
<dbReference type="CDD" id="cd06186">
    <property type="entry name" value="NOX_Duox_like_FAD_NADP"/>
    <property type="match status" value="1"/>
</dbReference>
<dbReference type="SUPFAM" id="SSF52343">
    <property type="entry name" value="Ferredoxin reductase-like, C-terminal NADP-linked domain"/>
    <property type="match status" value="1"/>
</dbReference>
<dbReference type="Proteomes" id="UP000000599">
    <property type="component" value="Chromosome C"/>
</dbReference>
<feature type="compositionally biased region" description="Low complexity" evidence="13">
    <location>
        <begin position="54"/>
        <end position="71"/>
    </location>
</feature>
<feature type="compositionally biased region" description="Gly residues" evidence="13">
    <location>
        <begin position="72"/>
        <end position="82"/>
    </location>
</feature>
<feature type="transmembrane region" description="Helical" evidence="14">
    <location>
        <begin position="232"/>
        <end position="255"/>
    </location>
</feature>
<evidence type="ECO:0000256" key="14">
    <source>
        <dbReference type="SAM" id="Phobius"/>
    </source>
</evidence>
<dbReference type="eggNOG" id="KOG0039">
    <property type="taxonomic scope" value="Eukaryota"/>
</dbReference>
<dbReference type="InterPro" id="IPR017927">
    <property type="entry name" value="FAD-bd_FR_type"/>
</dbReference>
<keyword evidence="3" id="KW-0813">Transport</keyword>
<dbReference type="InterPro" id="IPR013112">
    <property type="entry name" value="FAD-bd_8"/>
</dbReference>
<keyword evidence="9" id="KW-0560">Oxidoreductase</keyword>
<sequence length="812" mass="90344">MKLFSVYCTSLLLLMMDVSAHGGGRGESERSIGSGVSSSEHGGRAEASSTYNISSESSSTGGSSHGSSSESGHGGSSQGGHGGKSKKGGHHNQSGKPYSTSNLSQIAYTACSQLVSATATFCDSSSEYFSACFCVDPNALATIAGCYHIANKASKNNVKTLSSNCEAYKINISFDQFEAAYKNYTLNAKETSQIKNFNASVPVDVPIKLNATSVNLYQESYKQSLGNAYFSLFYGSGILGYWALVFLIAAIANWSKHLFPGLVKKFTGPVSNKWRKYITLPATGTKSKTNEKPFLKFFDFLVPTRLETIIIVGFTALTIAACSAQIKYVENGPRNDNKHQTLLRLVADRTGIISTIIMPLLILFAGRNNFLQWLTRWDFATFIAFHRWVARVVFILVFIHSIAYTAAYLMSGRYYSRMQSNFMVWGTIATVAGGIIAFQGMLYFRRNWYEIFLIIHIIMAALFIGGAWIHVDGLGYVWFYYATVAVWVFDRVVRIGRLIAFGCPKSEVILLADETLKVIVPKPSYWKSSPGGHAFIHFMRPSCFWQSHPFTYTCSKEENKIVLYCKVKGGITHSLYQYLASHPGRTTKIRVSLEGPYGESTAAKNYDSAVFVAGGNGIPGIYSEIHDLAFRSKSNIKQSLKLVWVVREYRSLYWFYAELVALKTTKINTTIYITKPELEAHVDEFNNRIPIVINETASDLDVTVEKKFESVDDTDSYKDKSSSGDSSSEEPVDKNRIIEIVKSELSHVTFKEGRPSMEEMVLQEIDESNGSVAFVTCGHPLMVDDLRHSVVKNLDNTEGKRVEFFEQLQVWT</sequence>
<keyword evidence="18" id="KW-1185">Reference proteome</keyword>
<dbReference type="SFLD" id="SFLDS00052">
    <property type="entry name" value="Ferric_Reductase_Domain"/>
    <property type="match status" value="1"/>
</dbReference>
<evidence type="ECO:0000256" key="1">
    <source>
        <dbReference type="ARBA" id="ARBA00004141"/>
    </source>
</evidence>
<dbReference type="Pfam" id="PF01794">
    <property type="entry name" value="Ferric_reduct"/>
    <property type="match status" value="1"/>
</dbReference>
<dbReference type="SFLD" id="SFLDG01168">
    <property type="entry name" value="Ferric_reductase_subgroup_(FRE"/>
    <property type="match status" value="1"/>
</dbReference>
<evidence type="ECO:0000256" key="9">
    <source>
        <dbReference type="ARBA" id="ARBA00023002"/>
    </source>
</evidence>
<feature type="transmembrane region" description="Helical" evidence="14">
    <location>
        <begin position="451"/>
        <end position="469"/>
    </location>
</feature>
<dbReference type="GO" id="GO:0005886">
    <property type="term" value="C:plasma membrane"/>
    <property type="evidence" value="ECO:0007669"/>
    <property type="project" value="TreeGrafter"/>
</dbReference>
<organism evidence="17 18">
    <name type="scientific">Debaryomyces hansenii (strain ATCC 36239 / CBS 767 / BCRC 21394 / JCM 1990 / NBRC 0083 / IGC 2968)</name>
    <name type="common">Yeast</name>
    <name type="synonym">Torulaspora hansenii</name>
    <dbReference type="NCBI Taxonomy" id="284592"/>
    <lineage>
        <taxon>Eukaryota</taxon>
        <taxon>Fungi</taxon>
        <taxon>Dikarya</taxon>
        <taxon>Ascomycota</taxon>
        <taxon>Saccharomycotina</taxon>
        <taxon>Pichiomycetes</taxon>
        <taxon>Debaryomycetaceae</taxon>
        <taxon>Debaryomyces</taxon>
    </lineage>
</organism>
<evidence type="ECO:0000256" key="3">
    <source>
        <dbReference type="ARBA" id="ARBA00022448"/>
    </source>
</evidence>
<dbReference type="GO" id="GO:0000293">
    <property type="term" value="F:ferric-chelate reductase activity"/>
    <property type="evidence" value="ECO:0007669"/>
    <property type="project" value="UniProtKB-ARBA"/>
</dbReference>
<keyword evidence="11 14" id="KW-0472">Membrane</keyword>
<dbReference type="FunCoup" id="Q6BV08">
    <property type="interactions" value="429"/>
</dbReference>
<evidence type="ECO:0000259" key="16">
    <source>
        <dbReference type="PROSITE" id="PS51384"/>
    </source>
</evidence>
<dbReference type="InterPro" id="IPR013130">
    <property type="entry name" value="Fe3_Rdtase_TM_dom"/>
</dbReference>
<feature type="domain" description="FAD-binding FR-type" evidence="16">
    <location>
        <begin position="485"/>
        <end position="603"/>
    </location>
</feature>
<comment type="similarity">
    <text evidence="2">Belongs to the ferric reductase (FRE) family.</text>
</comment>
<dbReference type="Pfam" id="PF08030">
    <property type="entry name" value="NAD_binding_6"/>
    <property type="match status" value="1"/>
</dbReference>
<feature type="transmembrane region" description="Helical" evidence="14">
    <location>
        <begin position="346"/>
        <end position="367"/>
    </location>
</feature>
<evidence type="ECO:0000256" key="4">
    <source>
        <dbReference type="ARBA" id="ARBA00022630"/>
    </source>
</evidence>
<protein>
    <submittedName>
        <fullName evidence="17">DEHA2C06292p</fullName>
    </submittedName>
</protein>
<evidence type="ECO:0000256" key="5">
    <source>
        <dbReference type="ARBA" id="ARBA00022692"/>
    </source>
</evidence>
<keyword evidence="5 14" id="KW-0812">Transmembrane</keyword>
<feature type="chain" id="PRO_5004272290" evidence="15">
    <location>
        <begin position="21"/>
        <end position="812"/>
    </location>
</feature>
<feature type="transmembrane region" description="Helical" evidence="14">
    <location>
        <begin position="422"/>
        <end position="444"/>
    </location>
</feature>
<dbReference type="AlphaFoldDB" id="Q6BV08"/>
<dbReference type="KEGG" id="dha:DEHA2C06292g"/>
<name>Q6BV08_DEBHA</name>
<dbReference type="InterPro" id="IPR051410">
    <property type="entry name" value="Ferric/Cupric_Reductase"/>
</dbReference>
<keyword evidence="8 14" id="KW-1133">Transmembrane helix</keyword>
<feature type="transmembrane region" description="Helical" evidence="14">
    <location>
        <begin position="388"/>
        <end position="410"/>
    </location>
</feature>
<feature type="transmembrane region" description="Helical" evidence="14">
    <location>
        <begin position="306"/>
        <end position="326"/>
    </location>
</feature>
<evidence type="ECO:0000313" key="18">
    <source>
        <dbReference type="Proteomes" id="UP000000599"/>
    </source>
</evidence>
<dbReference type="InParanoid" id="Q6BV08"/>
<accession>Q6BV08</accession>
<reference evidence="17 18" key="1">
    <citation type="journal article" date="2004" name="Nature">
        <title>Genome evolution in yeasts.</title>
        <authorList>
            <consortium name="Genolevures"/>
            <person name="Dujon B."/>
            <person name="Sherman D."/>
            <person name="Fischer G."/>
            <person name="Durrens P."/>
            <person name="Casaregola S."/>
            <person name="Lafontaine I."/>
            <person name="de Montigny J."/>
            <person name="Marck C."/>
            <person name="Neuveglise C."/>
            <person name="Talla E."/>
            <person name="Goffard N."/>
            <person name="Frangeul L."/>
            <person name="Aigle M."/>
            <person name="Anthouard V."/>
            <person name="Babour A."/>
            <person name="Barbe V."/>
            <person name="Barnay S."/>
            <person name="Blanchin S."/>
            <person name="Beckerich J.M."/>
            <person name="Beyne E."/>
            <person name="Bleykasten C."/>
            <person name="Boisrame A."/>
            <person name="Boyer J."/>
            <person name="Cattolico L."/>
            <person name="Confanioleri F."/>
            <person name="de Daruvar A."/>
            <person name="Despons L."/>
            <person name="Fabre E."/>
            <person name="Fairhead C."/>
            <person name="Ferry-Dumazet H."/>
            <person name="Groppi A."/>
            <person name="Hantraye F."/>
            <person name="Hennequin C."/>
            <person name="Jauniaux N."/>
            <person name="Joyet P."/>
            <person name="Kachouri R."/>
            <person name="Kerrest A."/>
            <person name="Koszul R."/>
            <person name="Lemaire M."/>
            <person name="Lesur I."/>
            <person name="Ma L."/>
            <person name="Muller H."/>
            <person name="Nicaud J.M."/>
            <person name="Nikolski M."/>
            <person name="Oztas S."/>
            <person name="Ozier-Kalogeropoulos O."/>
            <person name="Pellenz S."/>
            <person name="Potier S."/>
            <person name="Richard G.F."/>
            <person name="Straub M.L."/>
            <person name="Suleau A."/>
            <person name="Swennene D."/>
            <person name="Tekaia F."/>
            <person name="Wesolowski-Louvel M."/>
            <person name="Westhof E."/>
            <person name="Wirth B."/>
            <person name="Zeniou-Meyer M."/>
            <person name="Zivanovic I."/>
            <person name="Bolotin-Fukuhara M."/>
            <person name="Thierry A."/>
            <person name="Bouchier C."/>
            <person name="Caudron B."/>
            <person name="Scarpelli C."/>
            <person name="Gaillardin C."/>
            <person name="Weissenbach J."/>
            <person name="Wincker P."/>
            <person name="Souciet J.L."/>
        </authorList>
    </citation>
    <scope>NUCLEOTIDE SEQUENCE [LARGE SCALE GENOMIC DNA]</scope>
    <source>
        <strain evidence="18">ATCC 36239 / CBS 767 / BCRC 21394 / JCM 1990 / NBRC 0083 / IGC 2968</strain>
    </source>
</reference>
<dbReference type="HOGENOM" id="CLU_010365_4_0_1"/>
<evidence type="ECO:0000256" key="2">
    <source>
        <dbReference type="ARBA" id="ARBA00006278"/>
    </source>
</evidence>
<feature type="region of interest" description="Disordered" evidence="13">
    <location>
        <begin position="21"/>
        <end position="99"/>
    </location>
</feature>
<feature type="compositionally biased region" description="Low complexity" evidence="13">
    <location>
        <begin position="31"/>
        <end position="40"/>
    </location>
</feature>
<keyword evidence="10" id="KW-0406">Ion transport</keyword>
<dbReference type="PANTHER" id="PTHR32361">
    <property type="entry name" value="FERRIC/CUPRIC REDUCTASE TRANSMEMBRANE COMPONENT"/>
    <property type="match status" value="1"/>
</dbReference>
<evidence type="ECO:0000256" key="12">
    <source>
        <dbReference type="ARBA" id="ARBA00023180"/>
    </source>
</evidence>
<keyword evidence="12" id="KW-0325">Glycoprotein</keyword>
<dbReference type="EMBL" id="CR382135">
    <property type="protein sequence ID" value="CAG86017.2"/>
    <property type="molecule type" value="Genomic_DNA"/>
</dbReference>
<keyword evidence="15" id="KW-0732">Signal</keyword>
<dbReference type="GO" id="GO:0006879">
    <property type="term" value="P:intracellular iron ion homeostasis"/>
    <property type="evidence" value="ECO:0007669"/>
    <property type="project" value="TreeGrafter"/>
</dbReference>
<dbReference type="VEuPathDB" id="FungiDB:DEHA2C06292g"/>
<keyword evidence="7" id="KW-0249">Electron transport</keyword>
<dbReference type="Gene3D" id="3.40.50.80">
    <property type="entry name" value="Nucleotide-binding domain of ferredoxin-NADP reductase (FNR) module"/>
    <property type="match status" value="1"/>
</dbReference>
<evidence type="ECO:0000256" key="11">
    <source>
        <dbReference type="ARBA" id="ARBA00023136"/>
    </source>
</evidence>